<dbReference type="EMBL" id="CAJVRL010000039">
    <property type="protein sequence ID" value="CAG8950946.1"/>
    <property type="molecule type" value="Genomic_DNA"/>
</dbReference>
<evidence type="ECO:0000256" key="3">
    <source>
        <dbReference type="ARBA" id="ARBA00022989"/>
    </source>
</evidence>
<evidence type="ECO:0000256" key="5">
    <source>
        <dbReference type="SAM" id="Phobius"/>
    </source>
</evidence>
<dbReference type="OrthoDB" id="3231000at2759"/>
<evidence type="ECO:0000256" key="4">
    <source>
        <dbReference type="ARBA" id="ARBA00023136"/>
    </source>
</evidence>
<dbReference type="GO" id="GO:0046873">
    <property type="term" value="F:metal ion transmembrane transporter activity"/>
    <property type="evidence" value="ECO:0007669"/>
    <property type="project" value="InterPro"/>
</dbReference>
<proteinExistence type="predicted"/>
<evidence type="ECO:0000256" key="1">
    <source>
        <dbReference type="ARBA" id="ARBA00004141"/>
    </source>
</evidence>
<evidence type="ECO:0000313" key="7">
    <source>
        <dbReference type="Proteomes" id="UP000696280"/>
    </source>
</evidence>
<dbReference type="Pfam" id="PF01544">
    <property type="entry name" value="CorA"/>
    <property type="match status" value="1"/>
</dbReference>
<keyword evidence="2 5" id="KW-0812">Transmembrane</keyword>
<dbReference type="InterPro" id="IPR045863">
    <property type="entry name" value="CorA_TM1_TM2"/>
</dbReference>
<evidence type="ECO:0000256" key="2">
    <source>
        <dbReference type="ARBA" id="ARBA00022692"/>
    </source>
</evidence>
<dbReference type="Proteomes" id="UP000696280">
    <property type="component" value="Unassembled WGS sequence"/>
</dbReference>
<keyword evidence="7" id="KW-1185">Reference proteome</keyword>
<name>A0A9N9PLC0_9HELO</name>
<gene>
    <name evidence="6" type="ORF">HYFRA_00006343</name>
</gene>
<protein>
    <submittedName>
        <fullName evidence="6">Uncharacterized protein</fullName>
    </submittedName>
</protein>
<accession>A0A9N9PLC0</accession>
<comment type="subcellular location">
    <subcellularLocation>
        <location evidence="1">Membrane</location>
        <topology evidence="1">Multi-pass membrane protein</topology>
    </subcellularLocation>
</comment>
<sequence length="295" mass="33576">MNSQGSSSNVISDIDREYSEFVWASHSQERVAFMIERIQKLGANDMETFNKFPLNFSIPVLETLELYFVQRITTMEVVNSHSYAESSSEEIDIVLRRAWEAGRSAIEDFQIILDQIDDYSDSLTSEIANTESKKLDFFMKRCRRTLSRARLSEQYLHAKIQINVGTLSLEESRKSIQQANSIGRISFFGFVFLPLSLVMSFYGMNINEITGSGASWRAFVISTSVLCFVIFVVCSLIFRESAKVRFDWGWKGSITGGSGIVFMKESEGSLMIGGKSGWHLSRARLKLKRSYDLKM</sequence>
<dbReference type="SUPFAM" id="SSF144083">
    <property type="entry name" value="Magnesium transport protein CorA, transmembrane region"/>
    <property type="match status" value="1"/>
</dbReference>
<dbReference type="AlphaFoldDB" id="A0A9N9PLC0"/>
<dbReference type="InterPro" id="IPR002523">
    <property type="entry name" value="MgTranspt_CorA/ZnTranspt_ZntB"/>
</dbReference>
<comment type="caution">
    <text evidence="6">The sequence shown here is derived from an EMBL/GenBank/DDBJ whole genome shotgun (WGS) entry which is preliminary data.</text>
</comment>
<feature type="transmembrane region" description="Helical" evidence="5">
    <location>
        <begin position="216"/>
        <end position="238"/>
    </location>
</feature>
<keyword evidence="3 5" id="KW-1133">Transmembrane helix</keyword>
<reference evidence="6" key="1">
    <citation type="submission" date="2021-07" db="EMBL/GenBank/DDBJ databases">
        <authorList>
            <person name="Durling M."/>
        </authorList>
    </citation>
    <scope>NUCLEOTIDE SEQUENCE</scope>
</reference>
<organism evidence="6 7">
    <name type="scientific">Hymenoscyphus fraxineus</name>
    <dbReference type="NCBI Taxonomy" id="746836"/>
    <lineage>
        <taxon>Eukaryota</taxon>
        <taxon>Fungi</taxon>
        <taxon>Dikarya</taxon>
        <taxon>Ascomycota</taxon>
        <taxon>Pezizomycotina</taxon>
        <taxon>Leotiomycetes</taxon>
        <taxon>Helotiales</taxon>
        <taxon>Helotiaceae</taxon>
        <taxon>Hymenoscyphus</taxon>
    </lineage>
</organism>
<feature type="transmembrane region" description="Helical" evidence="5">
    <location>
        <begin position="182"/>
        <end position="204"/>
    </location>
</feature>
<evidence type="ECO:0000313" key="6">
    <source>
        <dbReference type="EMBL" id="CAG8950946.1"/>
    </source>
</evidence>
<keyword evidence="4 5" id="KW-0472">Membrane</keyword>
<dbReference type="Gene3D" id="1.20.58.340">
    <property type="entry name" value="Magnesium transport protein CorA, transmembrane region"/>
    <property type="match status" value="1"/>
</dbReference>
<dbReference type="GO" id="GO:0016020">
    <property type="term" value="C:membrane"/>
    <property type="evidence" value="ECO:0007669"/>
    <property type="project" value="UniProtKB-SubCell"/>
</dbReference>